<dbReference type="AlphaFoldDB" id="A0A852YVE5"/>
<reference evidence="1 2" key="1">
    <citation type="submission" date="2020-07" db="EMBL/GenBank/DDBJ databases">
        <title>Genomic Encyclopedia of Type Strains, Phase III (KMG-III): the genomes of soil and plant-associated and newly described type strains.</title>
        <authorList>
            <person name="Whitman W."/>
        </authorList>
    </citation>
    <scope>NUCLEOTIDE SEQUENCE [LARGE SCALE GENOMIC DNA]</scope>
    <source>
        <strain evidence="1 2">CECT 8576</strain>
    </source>
</reference>
<organism evidence="1 2">
    <name type="scientific">Actinopolyspora biskrensis</name>
    <dbReference type="NCBI Taxonomy" id="1470178"/>
    <lineage>
        <taxon>Bacteria</taxon>
        <taxon>Bacillati</taxon>
        <taxon>Actinomycetota</taxon>
        <taxon>Actinomycetes</taxon>
        <taxon>Actinopolysporales</taxon>
        <taxon>Actinopolysporaceae</taxon>
        <taxon>Actinopolyspora</taxon>
    </lineage>
</organism>
<sequence length="100" mass="11353">MAQPLLGPPQHSGIERFRGARLGSGVCCRMSCSVRNVSRRRCTPLCMSRDDPRVEALVSRMREIRLGEIMDSGTQRCSTTSDQLSKSEDFFERSFLIDPW</sequence>
<keyword evidence="2" id="KW-1185">Reference proteome</keyword>
<comment type="caution">
    <text evidence="1">The sequence shown here is derived from an EMBL/GenBank/DDBJ whole genome shotgun (WGS) entry which is preliminary data.</text>
</comment>
<proteinExistence type="predicted"/>
<gene>
    <name evidence="1" type="ORF">FHR84_000853</name>
</gene>
<dbReference type="Proteomes" id="UP000548304">
    <property type="component" value="Unassembled WGS sequence"/>
</dbReference>
<evidence type="ECO:0000313" key="2">
    <source>
        <dbReference type="Proteomes" id="UP000548304"/>
    </source>
</evidence>
<protein>
    <submittedName>
        <fullName evidence="1">Uncharacterized protein</fullName>
    </submittedName>
</protein>
<accession>A0A852YVE5</accession>
<evidence type="ECO:0000313" key="1">
    <source>
        <dbReference type="EMBL" id="NYH77539.1"/>
    </source>
</evidence>
<dbReference type="EMBL" id="JACBYW010000001">
    <property type="protein sequence ID" value="NYH77539.1"/>
    <property type="molecule type" value="Genomic_DNA"/>
</dbReference>
<name>A0A852YVE5_9ACTN</name>